<name>A0A3M8RRR6_9PROT</name>
<protein>
    <recommendedName>
        <fullName evidence="1">Diguanylate cyclase DosC</fullName>
    </recommendedName>
    <alternativeName>
        <fullName evidence="2">Direct oxygen-sensing cyclase</fullName>
    </alternativeName>
</protein>
<dbReference type="InterPro" id="IPR000160">
    <property type="entry name" value="GGDEF_dom"/>
</dbReference>
<dbReference type="InterPro" id="IPR009050">
    <property type="entry name" value="Globin-like_sf"/>
</dbReference>
<proteinExistence type="predicted"/>
<accession>A0A3M8RRR6</accession>
<dbReference type="SUPFAM" id="SSF46458">
    <property type="entry name" value="Globin-like"/>
    <property type="match status" value="1"/>
</dbReference>
<dbReference type="PROSITE" id="PS50883">
    <property type="entry name" value="EAL"/>
    <property type="match status" value="1"/>
</dbReference>
<dbReference type="Gene3D" id="3.30.450.40">
    <property type="match status" value="1"/>
</dbReference>
<dbReference type="SMART" id="SM00052">
    <property type="entry name" value="EAL"/>
    <property type="match status" value="1"/>
</dbReference>
<dbReference type="CDD" id="cd01948">
    <property type="entry name" value="EAL"/>
    <property type="match status" value="1"/>
</dbReference>
<dbReference type="GO" id="GO:0020037">
    <property type="term" value="F:heme binding"/>
    <property type="evidence" value="ECO:0007669"/>
    <property type="project" value="InterPro"/>
</dbReference>
<evidence type="ECO:0000259" key="3">
    <source>
        <dbReference type="PROSITE" id="PS50883"/>
    </source>
</evidence>
<dbReference type="PANTHER" id="PTHR33121:SF70">
    <property type="entry name" value="SIGNALING PROTEIN YKOW"/>
    <property type="match status" value="1"/>
</dbReference>
<dbReference type="CDD" id="cd01068">
    <property type="entry name" value="globin_sensor"/>
    <property type="match status" value="1"/>
</dbReference>
<dbReference type="SMART" id="SM00267">
    <property type="entry name" value="GGDEF"/>
    <property type="match status" value="1"/>
</dbReference>
<feature type="domain" description="GGDEF" evidence="4">
    <location>
        <begin position="353"/>
        <end position="487"/>
    </location>
</feature>
<dbReference type="PANTHER" id="PTHR33121">
    <property type="entry name" value="CYCLIC DI-GMP PHOSPHODIESTERASE PDEF"/>
    <property type="match status" value="1"/>
</dbReference>
<reference evidence="5" key="1">
    <citation type="submission" date="2018-10" db="EMBL/GenBank/DDBJ databases">
        <title>Acidithiobacillus sulfuriphilus sp. nov.: an extremely acidophilic sulfur-oxidizing chemolithotroph isolated from a neutral pH environment.</title>
        <authorList>
            <person name="Falagan C."/>
            <person name="Moya-Beltran A."/>
            <person name="Quatrini R."/>
            <person name="Johnson D.B."/>
        </authorList>
    </citation>
    <scope>NUCLEOTIDE SEQUENCE [LARGE SCALE GENOMIC DNA]</scope>
    <source>
        <strain evidence="5">CJ-2</strain>
    </source>
</reference>
<dbReference type="SUPFAM" id="SSF141868">
    <property type="entry name" value="EAL domain-like"/>
    <property type="match status" value="1"/>
</dbReference>
<dbReference type="InterPro" id="IPR039379">
    <property type="entry name" value="Protoglobin_sensor_dom"/>
</dbReference>
<dbReference type="RefSeq" id="WP_123101658.1">
    <property type="nucleotide sequence ID" value="NZ_CP127527.1"/>
</dbReference>
<dbReference type="Gene3D" id="3.30.70.270">
    <property type="match status" value="1"/>
</dbReference>
<dbReference type="GO" id="GO:0071111">
    <property type="term" value="F:cyclic-guanylate-specific phosphodiesterase activity"/>
    <property type="evidence" value="ECO:0007669"/>
    <property type="project" value="InterPro"/>
</dbReference>
<dbReference type="InterPro" id="IPR001633">
    <property type="entry name" value="EAL_dom"/>
</dbReference>
<dbReference type="InterPro" id="IPR043128">
    <property type="entry name" value="Rev_trsase/Diguanyl_cyclase"/>
</dbReference>
<dbReference type="InterPro" id="IPR029787">
    <property type="entry name" value="Nucleotide_cyclase"/>
</dbReference>
<sequence>MSHTRAWKRFLDIRPEELALVHAHADVLAGSADILAQRFYAFLLSHPETTAVFRDFDERHLRRLTEKQAEHYRRMLLSPMDGKRESELEHIGTVHHQWGVSPIWVVGAYRLYIEHLETQMDGLPDLPSADRRTLRQALIKRVLYDMTVQLAAYEKAQHAEENERMAVARVLLDTTSHMSSVGAPEEVFAQVCDRLVAASPSLHAVWFAVIPAGAMELVPAHVAGKKRLVPHRITLTEQDPLQQAIRSGRPAVVDPHAANAPGWCQGQSPAASVGIFPFGMGDEVRGVGVVYADQSDYFARIDLSPFGAFAYLGDLLMELKREAQSDPLTGLPNRKAFSEHLEPAISRSRRHDRLLVVGLLDLDDFKPVNDRYGHSVGDALLQEVGQRLRAGLRANDLAARLGGDEFSFLLEDMQSLDALETAMQRIGTAVFTPFTLPDGTTIEVKGSVGVTVYPFDEGESDELLRHADQAMYVVKREKSRRKRFWGCWRCHAATDMAGGPRFRLAEQAIAWFQPVLSLQKRRIVAVEALARIVENGQVLTPDQFLPLLSMEERRELSRIMLTQGLQLLERLDQKGFPLDLSFNVDPDFMVGHDCASCFTGTVTTSAIDPQRVTMELLETGDFLSLATAQQKLTDLKATGAKIALDDVGSAYSSLLRLKHLPIDEIKLDQGFIRDLPEAPENLAFVQSIRSLAQGLRVRLVVEGVETEDILDAMAALGVDLVQGYAIARPMPAHALVTWMRGWRPEPLPHPDLPRTLLGAYAAHVRRRPLMEYMMQQDLALVLSSALSDCPLVSYVQSRGWNDHPVIEGHRRFMEGMRRLWAENDTTPDQYLAAAEHELANLIREELANESRQVRSKQEKREMV</sequence>
<evidence type="ECO:0000256" key="1">
    <source>
        <dbReference type="ARBA" id="ARBA00015125"/>
    </source>
</evidence>
<dbReference type="Pfam" id="PF00990">
    <property type="entry name" value="GGDEF"/>
    <property type="match status" value="1"/>
</dbReference>
<dbReference type="InterPro" id="IPR050706">
    <property type="entry name" value="Cyclic-di-GMP_PDE-like"/>
</dbReference>
<dbReference type="InterPro" id="IPR029016">
    <property type="entry name" value="GAF-like_dom_sf"/>
</dbReference>
<evidence type="ECO:0000259" key="4">
    <source>
        <dbReference type="PROSITE" id="PS50887"/>
    </source>
</evidence>
<evidence type="ECO:0000256" key="2">
    <source>
        <dbReference type="ARBA" id="ARBA00029839"/>
    </source>
</evidence>
<dbReference type="SUPFAM" id="SSF55073">
    <property type="entry name" value="Nucleotide cyclase"/>
    <property type="match status" value="1"/>
</dbReference>
<dbReference type="NCBIfam" id="TIGR00254">
    <property type="entry name" value="GGDEF"/>
    <property type="match status" value="1"/>
</dbReference>
<organism evidence="5">
    <name type="scientific">Acidithiobacillus sulfuriphilus</name>
    <dbReference type="NCBI Taxonomy" id="1867749"/>
    <lineage>
        <taxon>Bacteria</taxon>
        <taxon>Pseudomonadati</taxon>
        <taxon>Pseudomonadota</taxon>
        <taxon>Acidithiobacillia</taxon>
        <taxon>Acidithiobacillales</taxon>
        <taxon>Acidithiobacillaceae</taxon>
        <taxon>Acidithiobacillus</taxon>
    </lineage>
</organism>
<comment type="caution">
    <text evidence="5">The sequence shown here is derived from an EMBL/GenBank/DDBJ whole genome shotgun (WGS) entry which is preliminary data.</text>
</comment>
<dbReference type="AlphaFoldDB" id="A0A3M8RRR6"/>
<evidence type="ECO:0000313" key="5">
    <source>
        <dbReference type="EMBL" id="RNF70726.1"/>
    </source>
</evidence>
<dbReference type="Pfam" id="PF11563">
    <property type="entry name" value="Protoglobin"/>
    <property type="match status" value="1"/>
</dbReference>
<dbReference type="InterPro" id="IPR044398">
    <property type="entry name" value="Globin-sensor_dom"/>
</dbReference>
<dbReference type="CDD" id="cd01949">
    <property type="entry name" value="GGDEF"/>
    <property type="match status" value="1"/>
</dbReference>
<dbReference type="Gene3D" id="1.10.490.10">
    <property type="entry name" value="Globins"/>
    <property type="match status" value="1"/>
</dbReference>
<dbReference type="EMBL" id="RIZI01000101">
    <property type="protein sequence ID" value="RNF70726.1"/>
    <property type="molecule type" value="Genomic_DNA"/>
</dbReference>
<dbReference type="SUPFAM" id="SSF55781">
    <property type="entry name" value="GAF domain-like"/>
    <property type="match status" value="1"/>
</dbReference>
<dbReference type="Pfam" id="PF00563">
    <property type="entry name" value="EAL"/>
    <property type="match status" value="1"/>
</dbReference>
<gene>
    <name evidence="5" type="ORF">EC580_01805</name>
</gene>
<dbReference type="InterPro" id="IPR035919">
    <property type="entry name" value="EAL_sf"/>
</dbReference>
<dbReference type="GO" id="GO:0019825">
    <property type="term" value="F:oxygen binding"/>
    <property type="evidence" value="ECO:0007669"/>
    <property type="project" value="InterPro"/>
</dbReference>
<dbReference type="Gene3D" id="3.20.20.450">
    <property type="entry name" value="EAL domain"/>
    <property type="match status" value="1"/>
</dbReference>
<dbReference type="InterPro" id="IPR012292">
    <property type="entry name" value="Globin/Proto"/>
</dbReference>
<dbReference type="OrthoDB" id="23692at2"/>
<dbReference type="PROSITE" id="PS50887">
    <property type="entry name" value="GGDEF"/>
    <property type="match status" value="1"/>
</dbReference>
<feature type="domain" description="EAL" evidence="3">
    <location>
        <begin position="489"/>
        <end position="743"/>
    </location>
</feature>